<organism evidence="7 8">
    <name type="scientific">Herbidospora galbida</name>
    <dbReference type="NCBI Taxonomy" id="2575442"/>
    <lineage>
        <taxon>Bacteria</taxon>
        <taxon>Bacillati</taxon>
        <taxon>Actinomycetota</taxon>
        <taxon>Actinomycetes</taxon>
        <taxon>Streptosporangiales</taxon>
        <taxon>Streptosporangiaceae</taxon>
        <taxon>Herbidospora</taxon>
    </lineage>
</organism>
<dbReference type="Proteomes" id="UP000308705">
    <property type="component" value="Unassembled WGS sequence"/>
</dbReference>
<dbReference type="PRINTS" id="PR00364">
    <property type="entry name" value="DISEASERSIST"/>
</dbReference>
<dbReference type="AlphaFoldDB" id="A0A4U3MPB6"/>
<gene>
    <name evidence="7" type="ORF">FDA94_01250</name>
</gene>
<keyword evidence="4" id="KW-0804">Transcription</keyword>
<dbReference type="Gene3D" id="1.10.10.10">
    <property type="entry name" value="Winged helix-like DNA-binding domain superfamily/Winged helix DNA-binding domain"/>
    <property type="match status" value="1"/>
</dbReference>
<keyword evidence="8" id="KW-1185">Reference proteome</keyword>
<dbReference type="Gene3D" id="1.25.40.10">
    <property type="entry name" value="Tetratricopeptide repeat domain"/>
    <property type="match status" value="2"/>
</dbReference>
<comment type="similarity">
    <text evidence="1">Belongs to the AfsR/DnrI/RedD regulatory family.</text>
</comment>
<dbReference type="InterPro" id="IPR036388">
    <property type="entry name" value="WH-like_DNA-bd_sf"/>
</dbReference>
<comment type="caution">
    <text evidence="7">The sequence shown here is derived from an EMBL/GenBank/DDBJ whole genome shotgun (WGS) entry which is preliminary data.</text>
</comment>
<dbReference type="InterPro" id="IPR005158">
    <property type="entry name" value="BTAD"/>
</dbReference>
<dbReference type="InterPro" id="IPR001867">
    <property type="entry name" value="OmpR/PhoB-type_DNA-bd"/>
</dbReference>
<dbReference type="PANTHER" id="PTHR35807:SF1">
    <property type="entry name" value="TRANSCRIPTIONAL REGULATOR REDD"/>
    <property type="match status" value="1"/>
</dbReference>
<dbReference type="EMBL" id="SZQA01000001">
    <property type="protein sequence ID" value="TKK91441.1"/>
    <property type="molecule type" value="Genomic_DNA"/>
</dbReference>
<dbReference type="InterPro" id="IPR051677">
    <property type="entry name" value="AfsR-DnrI-RedD_regulator"/>
</dbReference>
<name>A0A4U3MPB6_9ACTN</name>
<evidence type="ECO:0000256" key="1">
    <source>
        <dbReference type="ARBA" id="ARBA00005820"/>
    </source>
</evidence>
<evidence type="ECO:0000259" key="6">
    <source>
        <dbReference type="PROSITE" id="PS51755"/>
    </source>
</evidence>
<proteinExistence type="inferred from homology"/>
<dbReference type="InterPro" id="IPR027417">
    <property type="entry name" value="P-loop_NTPase"/>
</dbReference>
<dbReference type="RefSeq" id="WP_137245129.1">
    <property type="nucleotide sequence ID" value="NZ_SZQA01000001.1"/>
</dbReference>
<dbReference type="InterPro" id="IPR016032">
    <property type="entry name" value="Sig_transdc_resp-reg_C-effctor"/>
</dbReference>
<evidence type="ECO:0000313" key="8">
    <source>
        <dbReference type="Proteomes" id="UP000308705"/>
    </source>
</evidence>
<evidence type="ECO:0000256" key="3">
    <source>
        <dbReference type="ARBA" id="ARBA00023125"/>
    </source>
</evidence>
<evidence type="ECO:0000256" key="4">
    <source>
        <dbReference type="ARBA" id="ARBA00023163"/>
    </source>
</evidence>
<reference evidence="7 8" key="1">
    <citation type="submission" date="2019-04" db="EMBL/GenBank/DDBJ databases">
        <title>Herbidospora sp. NEAU-GS14.nov., a novel actinomycete isolated from soil.</title>
        <authorList>
            <person name="Han L."/>
        </authorList>
    </citation>
    <scope>NUCLEOTIDE SEQUENCE [LARGE SCALE GENOMIC DNA]</scope>
    <source>
        <strain evidence="7 8">NEAU-GS14</strain>
    </source>
</reference>
<dbReference type="SMART" id="SM00862">
    <property type="entry name" value="Trans_reg_C"/>
    <property type="match status" value="1"/>
</dbReference>
<evidence type="ECO:0000313" key="7">
    <source>
        <dbReference type="EMBL" id="TKK91441.1"/>
    </source>
</evidence>
<dbReference type="OrthoDB" id="5521887at2"/>
<dbReference type="Pfam" id="PF03704">
    <property type="entry name" value="BTAD"/>
    <property type="match status" value="1"/>
</dbReference>
<dbReference type="GO" id="GO:0000160">
    <property type="term" value="P:phosphorelay signal transduction system"/>
    <property type="evidence" value="ECO:0007669"/>
    <property type="project" value="InterPro"/>
</dbReference>
<dbReference type="SUPFAM" id="SSF46894">
    <property type="entry name" value="C-terminal effector domain of the bipartite response regulators"/>
    <property type="match status" value="1"/>
</dbReference>
<dbReference type="SUPFAM" id="SSF52540">
    <property type="entry name" value="P-loop containing nucleoside triphosphate hydrolases"/>
    <property type="match status" value="1"/>
</dbReference>
<dbReference type="CDD" id="cd15831">
    <property type="entry name" value="BTAD"/>
    <property type="match status" value="1"/>
</dbReference>
<evidence type="ECO:0000256" key="2">
    <source>
        <dbReference type="ARBA" id="ARBA00023015"/>
    </source>
</evidence>
<feature type="DNA-binding region" description="OmpR/PhoB-type" evidence="5">
    <location>
        <begin position="1"/>
        <end position="96"/>
    </location>
</feature>
<keyword evidence="3 5" id="KW-0238">DNA-binding</keyword>
<accession>A0A4U3MPB6</accession>
<dbReference type="GO" id="GO:0006355">
    <property type="term" value="P:regulation of DNA-templated transcription"/>
    <property type="evidence" value="ECO:0007669"/>
    <property type="project" value="InterPro"/>
</dbReference>
<dbReference type="Pfam" id="PF00486">
    <property type="entry name" value="Trans_reg_C"/>
    <property type="match status" value="1"/>
</dbReference>
<sequence length="776" mass="84062">MGMRFGVLGPLEVVRDGVPIVVSAQKQRIALAALLLEANRHVSVDRLAEAMWEGRDVPGDARDSVQTHIRRLRRSLTDDAGRRLIHTGEDGYVLLTDPGDVDVTAFHDLLARAERATDPVTESDLIGAALALWRGAALADVPSESLRRDHVPVLDEQRLRALERWFALQIRLGRHGRVIPDLRRATADHPLRERLWEQLMTALHRSGRQAEALQAYLAVDRLLREELGVDPGEPLRRLHREILTGTAEQSYQPRQLPADVVPFTGRKAQVAVLDGLRGSDRPVVVTGPGGVGKTALAVHWAHTVRDRFPDGQLYVDLRGFGPGDPLRPECALEMLLSGLGVPDDRMPAGSVERSALLRSVLAGRRVLLLLDNARDEAQVRPLLPGAGSLAVVTSRNQLRGLVARQGALRVPVDVLPPEETRRLLSGLLGREPAELAELADLCGGLPLAARIAAANIGDQPLEGYLADLREGNRLAMLSAGDDEASAVRTTFDLSYAALPEPERELFALLGLVPGAGFGDELAAALIGRPLAETRGRLDRLVSFHLIGRVARDRYSLHDLLRIYAAEHAPAAGAARLHDWYLHGALAAALVLHPDLVRLPSPAPVRTFTDRAQAAAWLAAEHDNLVALLDQLARTGPGEPVWLIADALRGHFRTTRRPADWLLCLQAAFTAAGPGGDPAVHAALHLGLADLYSHQDHHEKAIIHYTAALELGAGWPELRAAAQGGLGVSRRRLGDPRAATRLERAPADAMARLTAGERKDSAREALPRAKGCMTALV</sequence>
<dbReference type="SUPFAM" id="SSF48452">
    <property type="entry name" value="TPR-like"/>
    <property type="match status" value="2"/>
</dbReference>
<evidence type="ECO:0000256" key="5">
    <source>
        <dbReference type="PROSITE-ProRule" id="PRU01091"/>
    </source>
</evidence>
<dbReference type="PROSITE" id="PS51755">
    <property type="entry name" value="OMPR_PHOB"/>
    <property type="match status" value="1"/>
</dbReference>
<keyword evidence="2" id="KW-0805">Transcription regulation</keyword>
<dbReference type="GO" id="GO:0003677">
    <property type="term" value="F:DNA binding"/>
    <property type="evidence" value="ECO:0007669"/>
    <property type="project" value="UniProtKB-UniRule"/>
</dbReference>
<dbReference type="SMART" id="SM01043">
    <property type="entry name" value="BTAD"/>
    <property type="match status" value="1"/>
</dbReference>
<feature type="domain" description="OmpR/PhoB-type" evidence="6">
    <location>
        <begin position="1"/>
        <end position="96"/>
    </location>
</feature>
<dbReference type="InterPro" id="IPR011990">
    <property type="entry name" value="TPR-like_helical_dom_sf"/>
</dbReference>
<protein>
    <submittedName>
        <fullName evidence="7">AfsR/SARP family transcriptional regulator</fullName>
    </submittedName>
</protein>
<dbReference type="PANTHER" id="PTHR35807">
    <property type="entry name" value="TRANSCRIPTIONAL REGULATOR REDD-RELATED"/>
    <property type="match status" value="1"/>
</dbReference>